<dbReference type="Gene3D" id="3.90.1720.10">
    <property type="entry name" value="endopeptidase domain like (from Nostoc punctiforme)"/>
    <property type="match status" value="1"/>
</dbReference>
<dbReference type="SUPFAM" id="SSF54001">
    <property type="entry name" value="Cysteine proteinases"/>
    <property type="match status" value="1"/>
</dbReference>
<dbReference type="AlphaFoldDB" id="A0A6J6I8E4"/>
<reference evidence="7" key="1">
    <citation type="submission" date="2020-05" db="EMBL/GenBank/DDBJ databases">
        <authorList>
            <person name="Chiriac C."/>
            <person name="Salcher M."/>
            <person name="Ghai R."/>
            <person name="Kavagutti S V."/>
        </authorList>
    </citation>
    <scope>NUCLEOTIDE SEQUENCE</scope>
</reference>
<dbReference type="PANTHER" id="PTHR47359">
    <property type="entry name" value="PEPTIDOGLYCAN DL-ENDOPEPTIDASE CWLO"/>
    <property type="match status" value="1"/>
</dbReference>
<feature type="domain" description="NlpC/P60" evidence="6">
    <location>
        <begin position="262"/>
        <end position="378"/>
    </location>
</feature>
<evidence type="ECO:0000259" key="6">
    <source>
        <dbReference type="PROSITE" id="PS51935"/>
    </source>
</evidence>
<proteinExistence type="inferred from homology"/>
<dbReference type="InterPro" id="IPR000064">
    <property type="entry name" value="NLP_P60_dom"/>
</dbReference>
<evidence type="ECO:0000256" key="4">
    <source>
        <dbReference type="ARBA" id="ARBA00022807"/>
    </source>
</evidence>
<dbReference type="PANTHER" id="PTHR47359:SF3">
    <property type="entry name" value="NLP_P60 DOMAIN-CONTAINING PROTEIN-RELATED"/>
    <property type="match status" value="1"/>
</dbReference>
<evidence type="ECO:0000256" key="5">
    <source>
        <dbReference type="SAM" id="Coils"/>
    </source>
</evidence>
<dbReference type="EMBL" id="CAEZUX010000141">
    <property type="protein sequence ID" value="CAB4620813.1"/>
    <property type="molecule type" value="Genomic_DNA"/>
</dbReference>
<evidence type="ECO:0000256" key="1">
    <source>
        <dbReference type="ARBA" id="ARBA00007074"/>
    </source>
</evidence>
<keyword evidence="2" id="KW-0645">Protease</keyword>
<comment type="similarity">
    <text evidence="1">Belongs to the peptidase C40 family.</text>
</comment>
<evidence type="ECO:0000256" key="2">
    <source>
        <dbReference type="ARBA" id="ARBA00022670"/>
    </source>
</evidence>
<keyword evidence="4" id="KW-0788">Thiol protease</keyword>
<dbReference type="InterPro" id="IPR038765">
    <property type="entry name" value="Papain-like_cys_pep_sf"/>
</dbReference>
<evidence type="ECO:0000313" key="7">
    <source>
        <dbReference type="EMBL" id="CAB4620813.1"/>
    </source>
</evidence>
<dbReference type="Gene3D" id="6.10.250.3150">
    <property type="match status" value="1"/>
</dbReference>
<feature type="coiled-coil region" evidence="5">
    <location>
        <begin position="221"/>
        <end position="254"/>
    </location>
</feature>
<evidence type="ECO:0000256" key="3">
    <source>
        <dbReference type="ARBA" id="ARBA00022801"/>
    </source>
</evidence>
<gene>
    <name evidence="7" type="ORF">UFOPK1874_01033</name>
</gene>
<keyword evidence="5" id="KW-0175">Coiled coil</keyword>
<organism evidence="7">
    <name type="scientific">freshwater metagenome</name>
    <dbReference type="NCBI Taxonomy" id="449393"/>
    <lineage>
        <taxon>unclassified sequences</taxon>
        <taxon>metagenomes</taxon>
        <taxon>ecological metagenomes</taxon>
    </lineage>
</organism>
<name>A0A6J6I8E4_9ZZZZ</name>
<dbReference type="GO" id="GO:0006508">
    <property type="term" value="P:proteolysis"/>
    <property type="evidence" value="ECO:0007669"/>
    <property type="project" value="UniProtKB-KW"/>
</dbReference>
<dbReference type="InterPro" id="IPR051794">
    <property type="entry name" value="PG_Endopeptidase_C40"/>
</dbReference>
<feature type="coiled-coil region" evidence="5">
    <location>
        <begin position="51"/>
        <end position="113"/>
    </location>
</feature>
<keyword evidence="3" id="KW-0378">Hydrolase</keyword>
<protein>
    <submittedName>
        <fullName evidence="7">Unannotated protein</fullName>
    </submittedName>
</protein>
<accession>A0A6J6I8E4</accession>
<dbReference type="PROSITE" id="PS51935">
    <property type="entry name" value="NLPC_P60"/>
    <property type="match status" value="1"/>
</dbReference>
<dbReference type="GO" id="GO:0008234">
    <property type="term" value="F:cysteine-type peptidase activity"/>
    <property type="evidence" value="ECO:0007669"/>
    <property type="project" value="UniProtKB-KW"/>
</dbReference>
<sequence length="378" mass="40972">MSFGGHNYPEGVMFSTRRPRRPLWSAVTALILTTTLLSPVVMPGTASADSIDDKRAQAAAIADQLERLTEQMDMLGEDYAEALQSQADLSVEIKQAQADVAAAEAKLAEMRGTLYSSAVTQFMHGGRNSTLTNLFASAGGVQDALQRSQLTSIAMNQGSLTTDSLDATATELSKKKTLLEKKRRQAESIAVDVRNRQGAAESLAEKYLQLQSSVQGDLVDLLREERQRREAEALAESKREAAGYKSKYSALQKKYGNIPSVSARAQTAVRAALSQLGVPYRYGQSSPGRAFDCSGLTTYAWGKAGVGLPRNSRRQYNALTKIPKQMAQAGDLIFTGSPIHHVGIYLGNGTMVHAPQTGDVVKIGPIRWWKVVGVVRPR</sequence>
<dbReference type="Pfam" id="PF00877">
    <property type="entry name" value="NLPC_P60"/>
    <property type="match status" value="1"/>
</dbReference>